<evidence type="ECO:0000313" key="4">
    <source>
        <dbReference type="Proteomes" id="UP000824469"/>
    </source>
</evidence>
<proteinExistence type="predicted"/>
<feature type="transmembrane region" description="Helical" evidence="2">
    <location>
        <begin position="15"/>
        <end position="37"/>
    </location>
</feature>
<accession>A0AA38LLT9</accession>
<keyword evidence="2" id="KW-0812">Transmembrane</keyword>
<evidence type="ECO:0000256" key="1">
    <source>
        <dbReference type="SAM" id="MobiDB-lite"/>
    </source>
</evidence>
<dbReference type="Proteomes" id="UP000824469">
    <property type="component" value="Unassembled WGS sequence"/>
</dbReference>
<dbReference type="EMBL" id="JAHRHJ020000002">
    <property type="protein sequence ID" value="KAH9326032.1"/>
    <property type="molecule type" value="Genomic_DNA"/>
</dbReference>
<organism evidence="3 4">
    <name type="scientific">Taxus chinensis</name>
    <name type="common">Chinese yew</name>
    <name type="synonym">Taxus wallichiana var. chinensis</name>
    <dbReference type="NCBI Taxonomy" id="29808"/>
    <lineage>
        <taxon>Eukaryota</taxon>
        <taxon>Viridiplantae</taxon>
        <taxon>Streptophyta</taxon>
        <taxon>Embryophyta</taxon>
        <taxon>Tracheophyta</taxon>
        <taxon>Spermatophyta</taxon>
        <taxon>Pinopsida</taxon>
        <taxon>Pinidae</taxon>
        <taxon>Conifers II</taxon>
        <taxon>Cupressales</taxon>
        <taxon>Taxaceae</taxon>
        <taxon>Taxus</taxon>
    </lineage>
</organism>
<protein>
    <submittedName>
        <fullName evidence="3">Uncharacterized protein</fullName>
    </submittedName>
</protein>
<keyword evidence="4" id="KW-1185">Reference proteome</keyword>
<feature type="region of interest" description="Disordered" evidence="1">
    <location>
        <begin position="47"/>
        <end position="68"/>
    </location>
</feature>
<feature type="non-terminal residue" evidence="3">
    <location>
        <position position="1"/>
    </location>
</feature>
<feature type="non-terminal residue" evidence="3">
    <location>
        <position position="68"/>
    </location>
</feature>
<evidence type="ECO:0000256" key="2">
    <source>
        <dbReference type="SAM" id="Phobius"/>
    </source>
</evidence>
<keyword evidence="2" id="KW-1133">Transmembrane helix</keyword>
<name>A0AA38LLT9_TAXCH</name>
<comment type="caution">
    <text evidence="3">The sequence shown here is derived from an EMBL/GenBank/DDBJ whole genome shotgun (WGS) entry which is preliminary data.</text>
</comment>
<dbReference type="AlphaFoldDB" id="A0AA38LLT9"/>
<gene>
    <name evidence="3" type="ORF">KI387_006210</name>
</gene>
<sequence>LPRTSRQAARRPLELGLWGQLSAGSGISGPLVATLWIRTDLTLRRFGAGGGPRRSERPRSIRRLGSLL</sequence>
<keyword evidence="2" id="KW-0472">Membrane</keyword>
<evidence type="ECO:0000313" key="3">
    <source>
        <dbReference type="EMBL" id="KAH9326032.1"/>
    </source>
</evidence>
<reference evidence="3 4" key="1">
    <citation type="journal article" date="2021" name="Nat. Plants">
        <title>The Taxus genome provides insights into paclitaxel biosynthesis.</title>
        <authorList>
            <person name="Xiong X."/>
            <person name="Gou J."/>
            <person name="Liao Q."/>
            <person name="Li Y."/>
            <person name="Zhou Q."/>
            <person name="Bi G."/>
            <person name="Li C."/>
            <person name="Du R."/>
            <person name="Wang X."/>
            <person name="Sun T."/>
            <person name="Guo L."/>
            <person name="Liang H."/>
            <person name="Lu P."/>
            <person name="Wu Y."/>
            <person name="Zhang Z."/>
            <person name="Ro D.K."/>
            <person name="Shang Y."/>
            <person name="Huang S."/>
            <person name="Yan J."/>
        </authorList>
    </citation>
    <scope>NUCLEOTIDE SEQUENCE [LARGE SCALE GENOMIC DNA]</scope>
    <source>
        <strain evidence="3">Ta-2019</strain>
    </source>
</reference>